<gene>
    <name evidence="2" type="ORF">OE88DRAFT_1662341</name>
</gene>
<dbReference type="PROSITE" id="PS51257">
    <property type="entry name" value="PROKAR_LIPOPROTEIN"/>
    <property type="match status" value="1"/>
</dbReference>
<dbReference type="OrthoDB" id="3043660at2759"/>
<evidence type="ECO:0000256" key="1">
    <source>
        <dbReference type="SAM" id="SignalP"/>
    </source>
</evidence>
<dbReference type="EMBL" id="ML213515">
    <property type="protein sequence ID" value="TFK49724.1"/>
    <property type="molecule type" value="Genomic_DNA"/>
</dbReference>
<evidence type="ECO:0000313" key="2">
    <source>
        <dbReference type="EMBL" id="TFK49724.1"/>
    </source>
</evidence>
<feature type="chain" id="PRO_5023053350" evidence="1">
    <location>
        <begin position="19"/>
        <end position="147"/>
    </location>
</feature>
<keyword evidence="1" id="KW-0732">Signal</keyword>
<reference evidence="2 3" key="1">
    <citation type="journal article" date="2019" name="Nat. Ecol. Evol.">
        <title>Megaphylogeny resolves global patterns of mushroom evolution.</title>
        <authorList>
            <person name="Varga T."/>
            <person name="Krizsan K."/>
            <person name="Foldi C."/>
            <person name="Dima B."/>
            <person name="Sanchez-Garcia M."/>
            <person name="Sanchez-Ramirez S."/>
            <person name="Szollosi G.J."/>
            <person name="Szarkandi J.G."/>
            <person name="Papp V."/>
            <person name="Albert L."/>
            <person name="Andreopoulos W."/>
            <person name="Angelini C."/>
            <person name="Antonin V."/>
            <person name="Barry K.W."/>
            <person name="Bougher N.L."/>
            <person name="Buchanan P."/>
            <person name="Buyck B."/>
            <person name="Bense V."/>
            <person name="Catcheside P."/>
            <person name="Chovatia M."/>
            <person name="Cooper J."/>
            <person name="Damon W."/>
            <person name="Desjardin D."/>
            <person name="Finy P."/>
            <person name="Geml J."/>
            <person name="Haridas S."/>
            <person name="Hughes K."/>
            <person name="Justo A."/>
            <person name="Karasinski D."/>
            <person name="Kautmanova I."/>
            <person name="Kiss B."/>
            <person name="Kocsube S."/>
            <person name="Kotiranta H."/>
            <person name="LaButti K.M."/>
            <person name="Lechner B.E."/>
            <person name="Liimatainen K."/>
            <person name="Lipzen A."/>
            <person name="Lukacs Z."/>
            <person name="Mihaltcheva S."/>
            <person name="Morgado L.N."/>
            <person name="Niskanen T."/>
            <person name="Noordeloos M.E."/>
            <person name="Ohm R.A."/>
            <person name="Ortiz-Santana B."/>
            <person name="Ovrebo C."/>
            <person name="Racz N."/>
            <person name="Riley R."/>
            <person name="Savchenko A."/>
            <person name="Shiryaev A."/>
            <person name="Soop K."/>
            <person name="Spirin V."/>
            <person name="Szebenyi C."/>
            <person name="Tomsovsky M."/>
            <person name="Tulloss R.E."/>
            <person name="Uehling J."/>
            <person name="Grigoriev I.V."/>
            <person name="Vagvolgyi C."/>
            <person name="Papp T."/>
            <person name="Martin F.M."/>
            <person name="Miettinen O."/>
            <person name="Hibbett D.S."/>
            <person name="Nagy L.G."/>
        </authorList>
    </citation>
    <scope>NUCLEOTIDE SEQUENCE [LARGE SCALE GENOMIC DNA]</scope>
    <source>
        <strain evidence="2 3">OMC1185</strain>
    </source>
</reference>
<protein>
    <submittedName>
        <fullName evidence="2">Uncharacterized protein</fullName>
    </submittedName>
</protein>
<evidence type="ECO:0000313" key="3">
    <source>
        <dbReference type="Proteomes" id="UP000305948"/>
    </source>
</evidence>
<proteinExistence type="predicted"/>
<sequence length="147" mass="15444">MKFFVATSVSSLFALANAAASCSEAARFGTITVSPTSFSAGDSVTINADFTCSQQMGYAPTYTDYYLEVPQNNNGHEPPVLLARRQPATGAVSDSFSVTIPHGYYFPDAGYNVALENTYSHSGSDGSTIFQVGGVYAPVTLAATVNN</sequence>
<dbReference type="Proteomes" id="UP000305948">
    <property type="component" value="Unassembled WGS sequence"/>
</dbReference>
<name>A0A5C3MWN5_9AGAM</name>
<accession>A0A5C3MWN5</accession>
<organism evidence="2 3">
    <name type="scientific">Heliocybe sulcata</name>
    <dbReference type="NCBI Taxonomy" id="5364"/>
    <lineage>
        <taxon>Eukaryota</taxon>
        <taxon>Fungi</taxon>
        <taxon>Dikarya</taxon>
        <taxon>Basidiomycota</taxon>
        <taxon>Agaricomycotina</taxon>
        <taxon>Agaricomycetes</taxon>
        <taxon>Gloeophyllales</taxon>
        <taxon>Gloeophyllaceae</taxon>
        <taxon>Heliocybe</taxon>
    </lineage>
</organism>
<dbReference type="AlphaFoldDB" id="A0A5C3MWN5"/>
<feature type="signal peptide" evidence="1">
    <location>
        <begin position="1"/>
        <end position="18"/>
    </location>
</feature>
<keyword evidence="3" id="KW-1185">Reference proteome</keyword>